<dbReference type="OrthoDB" id="44015at2759"/>
<name>V3Z8Q5_LOTGI</name>
<reference evidence="2 3" key="1">
    <citation type="journal article" date="2013" name="Nature">
        <title>Insights into bilaterian evolution from three spiralian genomes.</title>
        <authorList>
            <person name="Simakov O."/>
            <person name="Marletaz F."/>
            <person name="Cho S.J."/>
            <person name="Edsinger-Gonzales E."/>
            <person name="Havlak P."/>
            <person name="Hellsten U."/>
            <person name="Kuo D.H."/>
            <person name="Larsson T."/>
            <person name="Lv J."/>
            <person name="Arendt D."/>
            <person name="Savage R."/>
            <person name="Osoegawa K."/>
            <person name="de Jong P."/>
            <person name="Grimwood J."/>
            <person name="Chapman J.A."/>
            <person name="Shapiro H."/>
            <person name="Aerts A."/>
            <person name="Otillar R.P."/>
            <person name="Terry A.Y."/>
            <person name="Boore J.L."/>
            <person name="Grigoriev I.V."/>
            <person name="Lindberg D.R."/>
            <person name="Seaver E.C."/>
            <person name="Weisblat D.A."/>
            <person name="Putnam N.H."/>
            <person name="Rokhsar D.S."/>
        </authorList>
    </citation>
    <scope>NUCLEOTIDE SEQUENCE [LARGE SCALE GENOMIC DNA]</scope>
</reference>
<feature type="region of interest" description="Disordered" evidence="1">
    <location>
        <begin position="1"/>
        <end position="31"/>
    </location>
</feature>
<dbReference type="STRING" id="225164.V3Z8Q5"/>
<dbReference type="EMBL" id="KB202953">
    <property type="protein sequence ID" value="ESO87298.1"/>
    <property type="molecule type" value="Genomic_DNA"/>
</dbReference>
<evidence type="ECO:0000313" key="3">
    <source>
        <dbReference type="Proteomes" id="UP000030746"/>
    </source>
</evidence>
<dbReference type="Proteomes" id="UP000030746">
    <property type="component" value="Unassembled WGS sequence"/>
</dbReference>
<dbReference type="CTD" id="20236406"/>
<dbReference type="GeneID" id="20236406"/>
<feature type="compositionally biased region" description="Polar residues" evidence="1">
    <location>
        <begin position="51"/>
        <end position="60"/>
    </location>
</feature>
<feature type="region of interest" description="Disordered" evidence="1">
    <location>
        <begin position="176"/>
        <end position="226"/>
    </location>
</feature>
<sequence length="296" mass="30461">MGMSSGMSPGFDMPVGSPMGRSAGMSPAMDISGASPMGMGMASHGAMGSIFGTSPSSSPATGFHDYNLPPSPVPQMGHMSPAMGSPSLGRHSPAMTGLGGGLGDLGQLGSLGSLGSSHPTSDMGGTGFDAFGDVLQPLSTNTPQNQQKQSAGLAKDLDASLVQLAGNLNIKGSNSQIKKTDHQWQPKGEQKLTGGTNFAPRPTSTGPTWNPQFQQQQNMMGGPGQMAQPRMGYGAQGMQMGQPMMGMQQPMGMPNMGMGVGMGMQPPAYGMQQPMGFQQPRPPTQQQNINDPFGAL</sequence>
<proteinExistence type="predicted"/>
<feature type="compositionally biased region" description="Basic and acidic residues" evidence="1">
    <location>
        <begin position="178"/>
        <end position="190"/>
    </location>
</feature>
<feature type="compositionally biased region" description="Polar residues" evidence="1">
    <location>
        <begin position="137"/>
        <end position="150"/>
    </location>
</feature>
<dbReference type="KEGG" id="lgi:LOTGIDRAFT_154795"/>
<evidence type="ECO:0000313" key="2">
    <source>
        <dbReference type="EMBL" id="ESO87298.1"/>
    </source>
</evidence>
<gene>
    <name evidence="2" type="ORF">LOTGIDRAFT_154795</name>
</gene>
<dbReference type="AlphaFoldDB" id="V3Z8Q5"/>
<feature type="compositionally biased region" description="Low complexity" evidence="1">
    <location>
        <begin position="211"/>
        <end position="226"/>
    </location>
</feature>
<organism evidence="2 3">
    <name type="scientific">Lottia gigantea</name>
    <name type="common">Giant owl limpet</name>
    <dbReference type="NCBI Taxonomy" id="225164"/>
    <lineage>
        <taxon>Eukaryota</taxon>
        <taxon>Metazoa</taxon>
        <taxon>Spiralia</taxon>
        <taxon>Lophotrochozoa</taxon>
        <taxon>Mollusca</taxon>
        <taxon>Gastropoda</taxon>
        <taxon>Patellogastropoda</taxon>
        <taxon>Lottioidea</taxon>
        <taxon>Lottiidae</taxon>
        <taxon>Lottia</taxon>
    </lineage>
</organism>
<feature type="region of interest" description="Disordered" evidence="1">
    <location>
        <begin position="50"/>
        <end position="153"/>
    </location>
</feature>
<feature type="compositionally biased region" description="Gly residues" evidence="1">
    <location>
        <begin position="97"/>
        <end position="106"/>
    </location>
</feature>
<evidence type="ECO:0000256" key="1">
    <source>
        <dbReference type="SAM" id="MobiDB-lite"/>
    </source>
</evidence>
<keyword evidence="3" id="KW-1185">Reference proteome</keyword>
<dbReference type="RefSeq" id="XP_009062241.1">
    <property type="nucleotide sequence ID" value="XM_009063993.1"/>
</dbReference>
<feature type="compositionally biased region" description="Low complexity" evidence="1">
    <location>
        <begin position="107"/>
        <end position="117"/>
    </location>
</feature>
<feature type="region of interest" description="Disordered" evidence="1">
    <location>
        <begin position="275"/>
        <end position="296"/>
    </location>
</feature>
<dbReference type="HOGENOM" id="CLU_941010_0_0_1"/>
<accession>V3Z8Q5</accession>
<protein>
    <submittedName>
        <fullName evidence="2">Uncharacterized protein</fullName>
    </submittedName>
</protein>